<dbReference type="Gene3D" id="3.40.50.300">
    <property type="entry name" value="P-loop containing nucleotide triphosphate hydrolases"/>
    <property type="match status" value="1"/>
</dbReference>
<dbReference type="PANTHER" id="PTHR34301:SF8">
    <property type="entry name" value="ATPASE DOMAIN-CONTAINING PROTEIN"/>
    <property type="match status" value="1"/>
</dbReference>
<organism evidence="1 2">
    <name type="scientific">Pseudooceanicola batsensis (strain ATCC BAA-863 / DSM 15984 / KCTC 12145 / HTCC2597)</name>
    <name type="common">Oceanicola batsensis</name>
    <dbReference type="NCBI Taxonomy" id="252305"/>
    <lineage>
        <taxon>Bacteria</taxon>
        <taxon>Pseudomonadati</taxon>
        <taxon>Pseudomonadota</taxon>
        <taxon>Alphaproteobacteria</taxon>
        <taxon>Rhodobacterales</taxon>
        <taxon>Paracoccaceae</taxon>
        <taxon>Pseudooceanicola</taxon>
    </lineage>
</organism>
<dbReference type="SUPFAM" id="SSF52540">
    <property type="entry name" value="P-loop containing nucleoside triphosphate hydrolases"/>
    <property type="match status" value="1"/>
</dbReference>
<dbReference type="HOGENOM" id="CLU_043775_0_0_5"/>
<dbReference type="OrthoDB" id="8576717at2"/>
<evidence type="ECO:0000313" key="2">
    <source>
        <dbReference type="Proteomes" id="UP000004318"/>
    </source>
</evidence>
<dbReference type="eggNOG" id="COG1672">
    <property type="taxonomic scope" value="Bacteria"/>
</dbReference>
<comment type="caution">
    <text evidence="1">The sequence shown here is derived from an EMBL/GenBank/DDBJ whole genome shotgun (WGS) entry which is preliminary data.</text>
</comment>
<sequence>MQTDLWHFPRTEFRDAVLSLFLRGGADALTLFGPRRTGKTQFLIHDIAPEAARRGLTVVYVSYWQAPEPPAIVTAHAIRAVLETPGLWTRTRAALQQMRPRLRVAPMGIGGEIDVPLGQTDRPPAAALLKLDDLLGELPASPEKPALLLLDEVQELARPEHRDFVAGLRTSLDKRRPAIKAVFTGSSLDGLQALFSAREAPFLQYGLQETMPPLGMDFVAHILKAQKAASGRAADLTEAMAFFEEVGRSPYAFRRALETMALRPGLGLREAHAMLVEDYAERQGYPRIWADLAPLPRAVLLEIARGGQQLTSTAAREAFAKALGEETVSKGRVSGALQTLTRNRLVHKLNGRWVAQDPEFARYLRHQETAG</sequence>
<gene>
    <name evidence="1" type="ORF">OB2597_00630</name>
</gene>
<keyword evidence="2" id="KW-1185">Reference proteome</keyword>
<evidence type="ECO:0000313" key="1">
    <source>
        <dbReference type="EMBL" id="EAQ01877.1"/>
    </source>
</evidence>
<dbReference type="EMBL" id="AAMO01000010">
    <property type="protein sequence ID" value="EAQ01877.1"/>
    <property type="molecule type" value="Genomic_DNA"/>
</dbReference>
<proteinExistence type="predicted"/>
<reference evidence="1 2" key="1">
    <citation type="journal article" date="2010" name="J. Bacteriol.">
        <title>Genome sequences of Oceanicola granulosus HTCC2516(T) and Oceanicola batsensis HTCC2597(TDelta).</title>
        <authorList>
            <person name="Thrash J.C."/>
            <person name="Cho J.C."/>
            <person name="Vergin K.L."/>
            <person name="Giovannoni S.J."/>
        </authorList>
    </citation>
    <scope>NUCLEOTIDE SEQUENCE [LARGE SCALE GENOMIC DNA]</scope>
    <source>
        <strain evidence="2">ATCC BAA-863 / DSM 15984 / KCTC 12145 / HTCC2597</strain>
    </source>
</reference>
<dbReference type="Proteomes" id="UP000004318">
    <property type="component" value="Unassembled WGS sequence"/>
</dbReference>
<dbReference type="PANTHER" id="PTHR34301">
    <property type="entry name" value="DNA-BINDING PROTEIN-RELATED"/>
    <property type="match status" value="1"/>
</dbReference>
<dbReference type="AlphaFoldDB" id="A3U1U3"/>
<name>A3U1U3_PSEBH</name>
<dbReference type="RefSeq" id="WP_009804380.1">
    <property type="nucleotide sequence ID" value="NZ_CH724131.1"/>
</dbReference>
<accession>A3U1U3</accession>
<evidence type="ECO:0008006" key="3">
    <source>
        <dbReference type="Google" id="ProtNLM"/>
    </source>
</evidence>
<dbReference type="InterPro" id="IPR027417">
    <property type="entry name" value="P-loop_NTPase"/>
</dbReference>
<protein>
    <recommendedName>
        <fullName evidence="3">Orc1-like AAA ATPase domain-containing protein</fullName>
    </recommendedName>
</protein>